<organism evidence="2">
    <name type="scientific">Theileria annulata</name>
    <dbReference type="NCBI Taxonomy" id="5874"/>
    <lineage>
        <taxon>Eukaryota</taxon>
        <taxon>Sar</taxon>
        <taxon>Alveolata</taxon>
        <taxon>Apicomplexa</taxon>
        <taxon>Aconoidasida</taxon>
        <taxon>Piroplasmida</taxon>
        <taxon>Theileriidae</taxon>
        <taxon>Theileria</taxon>
    </lineage>
</organism>
<feature type="compositionally biased region" description="Polar residues" evidence="1">
    <location>
        <begin position="67"/>
        <end position="77"/>
    </location>
</feature>
<feature type="region of interest" description="Disordered" evidence="1">
    <location>
        <begin position="67"/>
        <end position="98"/>
    </location>
</feature>
<name>A0A3B0MZ37_THEAN</name>
<dbReference type="EMBL" id="UIVT01000004">
    <property type="protein sequence ID" value="SVP94582.1"/>
    <property type="molecule type" value="Genomic_DNA"/>
</dbReference>
<reference evidence="2" key="1">
    <citation type="submission" date="2018-07" db="EMBL/GenBank/DDBJ databases">
        <authorList>
            <person name="Quirk P.G."/>
            <person name="Krulwich T.A."/>
        </authorList>
    </citation>
    <scope>NUCLEOTIDE SEQUENCE</scope>
    <source>
        <strain evidence="2">Anand</strain>
    </source>
</reference>
<protein>
    <submittedName>
        <fullName evidence="2">Uncharacterized protein</fullName>
    </submittedName>
</protein>
<dbReference type="AlphaFoldDB" id="A0A3B0MZ37"/>
<accession>A0A3B0MZ37</accession>
<proteinExistence type="predicted"/>
<evidence type="ECO:0000313" key="2">
    <source>
        <dbReference type="EMBL" id="SVP94582.1"/>
    </source>
</evidence>
<feature type="compositionally biased region" description="Low complexity" evidence="1">
    <location>
        <begin position="85"/>
        <end position="95"/>
    </location>
</feature>
<sequence length="731" mass="86286">MYVYSNKLIRNRNAITNSYNNLVNRNCFYHYVSCFNNYLTLFKPLYHKSNNIYNKFNKRGYYSLSNEENRNSGSISDPLNHRISNNGNLPSENNNYQFKDETNDLEGELNEKHPDSYLKTLAKKEDFVENEQLENSVLKNLRNEGFKDMDEYMFEKIDKRILKDLDLLSVSDISNLLQLTLKNYYSQNLIEALILKLQQSKPSELHVGTLALLIQNLGRIQPADFQLEKLSDFFDKTCEHLLKLDNVSESHFSSIIYGFQRLHYVNYEFLSKVVKRYKKDNNFNVNSITISLSSMVKLNYFNIDLILHIYRIISKSLSHMTLQTTIQLLNTISKIHDTISKNQENRVEIEEKNNKEEDSDNLCKLETEDECNEDRDTNMYIVSAENKNKVYKYNYKLVNYILKIICNSYLDQLNVVQISIILNTMNKLNFRKVTYLSKLVNTIPNNSTRDELVAEKKPKNLYAFNNLPKPPFNHEQTCKKLQAVEPNNLILICDAITGLEYYTEYSLNILFIIKDIINPILHELKSSNIITYLLSFTNICFNNYQLTECKLNTSKSKKIPASEVTTILKLLNYYENYDNNWYNKHNAIECEQENILNQVKSRLNRSYWKEELILNCMENLLRHVTYVKSSPSLLRKFKFFYTLLMNNIYLPIFPIYYKLENKINSPQNLVKNTVSNDTIPMVVPENLIEIFNELYDSEEVEEEYMEFNNIKMYIDKQIKCFKIDIVIVKDV</sequence>
<dbReference type="EMBL" id="UIVS01000004">
    <property type="protein sequence ID" value="SVP95365.1"/>
    <property type="molecule type" value="Genomic_DNA"/>
</dbReference>
<evidence type="ECO:0000313" key="3">
    <source>
        <dbReference type="EMBL" id="SVP95365.1"/>
    </source>
</evidence>
<dbReference type="VEuPathDB" id="PiroplasmaDB:TA10950"/>
<gene>
    <name evidence="2" type="ORF">TAT_000352600</name>
    <name evidence="3" type="ORF">TAV_000352500</name>
</gene>
<evidence type="ECO:0000256" key="1">
    <source>
        <dbReference type="SAM" id="MobiDB-lite"/>
    </source>
</evidence>